<protein>
    <submittedName>
        <fullName evidence="3">Uncharacterized protein</fullName>
    </submittedName>
</protein>
<organism evidence="3 4">
    <name type="scientific">Symbiodinium microadriaticum</name>
    <name type="common">Dinoflagellate</name>
    <name type="synonym">Zooxanthella microadriatica</name>
    <dbReference type="NCBI Taxonomy" id="2951"/>
    <lineage>
        <taxon>Eukaryota</taxon>
        <taxon>Sar</taxon>
        <taxon>Alveolata</taxon>
        <taxon>Dinophyceae</taxon>
        <taxon>Suessiales</taxon>
        <taxon>Symbiodiniaceae</taxon>
        <taxon>Symbiodinium</taxon>
    </lineage>
</organism>
<reference evidence="3 4" key="1">
    <citation type="submission" date="2016-02" db="EMBL/GenBank/DDBJ databases">
        <title>Genome analysis of coral dinoflagellate symbionts highlights evolutionary adaptations to a symbiotic lifestyle.</title>
        <authorList>
            <person name="Aranda M."/>
            <person name="Li Y."/>
            <person name="Liew Y.J."/>
            <person name="Baumgarten S."/>
            <person name="Simakov O."/>
            <person name="Wilson M."/>
            <person name="Piel J."/>
            <person name="Ashoor H."/>
            <person name="Bougouffa S."/>
            <person name="Bajic V.B."/>
            <person name="Ryu T."/>
            <person name="Ravasi T."/>
            <person name="Bayer T."/>
            <person name="Micklem G."/>
            <person name="Kim H."/>
            <person name="Bhak J."/>
            <person name="Lajeunesse T.C."/>
            <person name="Voolstra C.R."/>
        </authorList>
    </citation>
    <scope>NUCLEOTIDE SEQUENCE [LARGE SCALE GENOMIC DNA]</scope>
    <source>
        <strain evidence="3 4">CCMP2467</strain>
    </source>
</reference>
<sequence>MGMPWAPQPLRPSVRREDHDPRHVGAHERRMEIRDLRLCKYGINMCEAAEKGWRDCSLFVEPILRCSGPEQRCKQVCAWAVSTTGIRAAFNGCGRQNGRRAICGIAVSMTRLTAGRCAGPVAQADVENCEEVTQKLAAQLDDIAENMSLSTSWERWDGAARPAPLLLMEDPRMIRTVLDFYIWTFAVLGFIYLPFPLLIVLCYQSLTSCAGPAWDLLCPWRRSSANNGQNYVALDQS</sequence>
<dbReference type="OrthoDB" id="412126at2759"/>
<keyword evidence="4" id="KW-1185">Reference proteome</keyword>
<dbReference type="EMBL" id="LSRX01000278">
    <property type="protein sequence ID" value="OLQ01919.1"/>
    <property type="molecule type" value="Genomic_DNA"/>
</dbReference>
<name>A0A1Q9E3E4_SYMMI</name>
<evidence type="ECO:0000256" key="1">
    <source>
        <dbReference type="SAM" id="MobiDB-lite"/>
    </source>
</evidence>
<feature type="compositionally biased region" description="Pro residues" evidence="1">
    <location>
        <begin position="1"/>
        <end position="10"/>
    </location>
</feature>
<feature type="region of interest" description="Disordered" evidence="1">
    <location>
        <begin position="1"/>
        <end position="26"/>
    </location>
</feature>
<feature type="compositionally biased region" description="Basic and acidic residues" evidence="1">
    <location>
        <begin position="14"/>
        <end position="26"/>
    </location>
</feature>
<proteinExistence type="predicted"/>
<accession>A0A1Q9E3E4</accession>
<dbReference type="AlphaFoldDB" id="A0A1Q9E3E4"/>
<keyword evidence="2" id="KW-1133">Transmembrane helix</keyword>
<dbReference type="Proteomes" id="UP000186817">
    <property type="component" value="Unassembled WGS sequence"/>
</dbReference>
<feature type="transmembrane region" description="Helical" evidence="2">
    <location>
        <begin position="180"/>
        <end position="201"/>
    </location>
</feature>
<evidence type="ECO:0000313" key="4">
    <source>
        <dbReference type="Proteomes" id="UP000186817"/>
    </source>
</evidence>
<keyword evidence="2" id="KW-0472">Membrane</keyword>
<keyword evidence="2" id="KW-0812">Transmembrane</keyword>
<gene>
    <name evidence="3" type="ORF">AK812_SmicGene15305</name>
</gene>
<comment type="caution">
    <text evidence="3">The sequence shown here is derived from an EMBL/GenBank/DDBJ whole genome shotgun (WGS) entry which is preliminary data.</text>
</comment>
<evidence type="ECO:0000313" key="3">
    <source>
        <dbReference type="EMBL" id="OLQ01919.1"/>
    </source>
</evidence>
<evidence type="ECO:0000256" key="2">
    <source>
        <dbReference type="SAM" id="Phobius"/>
    </source>
</evidence>